<dbReference type="Pfam" id="PF00528">
    <property type="entry name" value="BPD_transp_1"/>
    <property type="match status" value="1"/>
</dbReference>
<reference evidence="9 10" key="1">
    <citation type="submission" date="2018-05" db="EMBL/GenBank/DDBJ databases">
        <title>Genomic Encyclopedia of Type Strains, Phase III (KMG-III): the genomes of soil and plant-associated and newly described type strains.</title>
        <authorList>
            <person name="Whitman W."/>
        </authorList>
    </citation>
    <scope>NUCLEOTIDE SEQUENCE [LARGE SCALE GENOMIC DNA]</scope>
    <source>
        <strain evidence="9 10">CECT 5696</strain>
    </source>
</reference>
<evidence type="ECO:0000256" key="2">
    <source>
        <dbReference type="ARBA" id="ARBA00022448"/>
    </source>
</evidence>
<comment type="similarity">
    <text evidence="7">Belongs to the binding-protein-dependent transport system permease family.</text>
</comment>
<keyword evidence="5 7" id="KW-1133">Transmembrane helix</keyword>
<keyword evidence="6 7" id="KW-0472">Membrane</keyword>
<dbReference type="Gene3D" id="1.10.3720.10">
    <property type="entry name" value="MetI-like"/>
    <property type="match status" value="1"/>
</dbReference>
<evidence type="ECO:0000256" key="7">
    <source>
        <dbReference type="RuleBase" id="RU363032"/>
    </source>
</evidence>
<protein>
    <submittedName>
        <fullName evidence="9">Peptide/nickel transport system permease protein</fullName>
    </submittedName>
</protein>
<dbReference type="InterPro" id="IPR050366">
    <property type="entry name" value="BP-dependent_transpt_permease"/>
</dbReference>
<evidence type="ECO:0000256" key="5">
    <source>
        <dbReference type="ARBA" id="ARBA00022989"/>
    </source>
</evidence>
<organism evidence="9 10">
    <name type="scientific">Paenibacillus cellulosilyticus</name>
    <dbReference type="NCBI Taxonomy" id="375489"/>
    <lineage>
        <taxon>Bacteria</taxon>
        <taxon>Bacillati</taxon>
        <taxon>Bacillota</taxon>
        <taxon>Bacilli</taxon>
        <taxon>Bacillales</taxon>
        <taxon>Paenibacillaceae</taxon>
        <taxon>Paenibacillus</taxon>
    </lineage>
</organism>
<keyword evidence="3" id="KW-1003">Cell membrane</keyword>
<evidence type="ECO:0000313" key="9">
    <source>
        <dbReference type="EMBL" id="PWW03307.1"/>
    </source>
</evidence>
<proteinExistence type="inferred from homology"/>
<dbReference type="CDD" id="cd06261">
    <property type="entry name" value="TM_PBP2"/>
    <property type="match status" value="1"/>
</dbReference>
<name>A0A2V2YUK4_9BACL</name>
<feature type="transmembrane region" description="Helical" evidence="7">
    <location>
        <begin position="218"/>
        <end position="244"/>
    </location>
</feature>
<sequence length="297" mass="32226">MSIVSNSISSDAALPLAAQRKRRKLRLRKVTFPQLYITASLVYLLFLLVSAITPQLLTHYSPTAMNASELLQSPSLQHWLGTDHFGRDLWTVLVYGSRQSLLLGVVSVLIGGIAGLLLGLVAGYFGGIVDTLLMRLTDILMTIPGTLLAIVIAVAIGPTFFNVILAISISTIPSKARVIRSTVISLRSRMYVDAAKAIGTSHLQIMLRHILPGCWSPLLVMTTIGVGTSILAGTGLSFLGLGVIKEIPDWGYLLSEGRSYMTVAWWIAAFPGLFITLLVVAFNLLGDELRDRLDPKK</sequence>
<evidence type="ECO:0000259" key="8">
    <source>
        <dbReference type="PROSITE" id="PS50928"/>
    </source>
</evidence>
<dbReference type="AlphaFoldDB" id="A0A2V2YUK4"/>
<accession>A0A2V2YUK4</accession>
<dbReference type="GO" id="GO:0005886">
    <property type="term" value="C:plasma membrane"/>
    <property type="evidence" value="ECO:0007669"/>
    <property type="project" value="UniProtKB-SubCell"/>
</dbReference>
<dbReference type="GO" id="GO:0055085">
    <property type="term" value="P:transmembrane transport"/>
    <property type="evidence" value="ECO:0007669"/>
    <property type="project" value="InterPro"/>
</dbReference>
<comment type="subcellular location">
    <subcellularLocation>
        <location evidence="1 7">Cell membrane</location>
        <topology evidence="1 7">Multi-pass membrane protein</topology>
    </subcellularLocation>
</comment>
<feature type="transmembrane region" description="Helical" evidence="7">
    <location>
        <begin position="35"/>
        <end position="57"/>
    </location>
</feature>
<keyword evidence="4 7" id="KW-0812">Transmembrane</keyword>
<evidence type="ECO:0000313" key="10">
    <source>
        <dbReference type="Proteomes" id="UP000246635"/>
    </source>
</evidence>
<dbReference type="PANTHER" id="PTHR43386:SF1">
    <property type="entry name" value="D,D-DIPEPTIDE TRANSPORT SYSTEM PERMEASE PROTEIN DDPC-RELATED"/>
    <property type="match status" value="1"/>
</dbReference>
<dbReference type="InterPro" id="IPR035906">
    <property type="entry name" value="MetI-like_sf"/>
</dbReference>
<feature type="domain" description="ABC transmembrane type-1" evidence="8">
    <location>
        <begin position="97"/>
        <end position="286"/>
    </location>
</feature>
<dbReference type="Proteomes" id="UP000246635">
    <property type="component" value="Unassembled WGS sequence"/>
</dbReference>
<evidence type="ECO:0000256" key="4">
    <source>
        <dbReference type="ARBA" id="ARBA00022692"/>
    </source>
</evidence>
<dbReference type="InterPro" id="IPR000515">
    <property type="entry name" value="MetI-like"/>
</dbReference>
<keyword evidence="2 7" id="KW-0813">Transport</keyword>
<dbReference type="PANTHER" id="PTHR43386">
    <property type="entry name" value="OLIGOPEPTIDE TRANSPORT SYSTEM PERMEASE PROTEIN APPC"/>
    <property type="match status" value="1"/>
</dbReference>
<gene>
    <name evidence="9" type="ORF">DFQ01_107206</name>
</gene>
<comment type="caution">
    <text evidence="9">The sequence shown here is derived from an EMBL/GenBank/DDBJ whole genome shotgun (WGS) entry which is preliminary data.</text>
</comment>
<evidence type="ECO:0000256" key="6">
    <source>
        <dbReference type="ARBA" id="ARBA00023136"/>
    </source>
</evidence>
<dbReference type="PROSITE" id="PS50928">
    <property type="entry name" value="ABC_TM1"/>
    <property type="match status" value="1"/>
</dbReference>
<feature type="transmembrane region" description="Helical" evidence="7">
    <location>
        <begin position="264"/>
        <end position="286"/>
    </location>
</feature>
<dbReference type="SUPFAM" id="SSF161098">
    <property type="entry name" value="MetI-like"/>
    <property type="match status" value="1"/>
</dbReference>
<dbReference type="EMBL" id="QGTQ01000007">
    <property type="protein sequence ID" value="PWW03307.1"/>
    <property type="molecule type" value="Genomic_DNA"/>
</dbReference>
<feature type="transmembrane region" description="Helical" evidence="7">
    <location>
        <begin position="145"/>
        <end position="167"/>
    </location>
</feature>
<evidence type="ECO:0000256" key="1">
    <source>
        <dbReference type="ARBA" id="ARBA00004651"/>
    </source>
</evidence>
<feature type="transmembrane region" description="Helical" evidence="7">
    <location>
        <begin position="101"/>
        <end position="125"/>
    </location>
</feature>
<keyword evidence="10" id="KW-1185">Reference proteome</keyword>
<evidence type="ECO:0000256" key="3">
    <source>
        <dbReference type="ARBA" id="ARBA00022475"/>
    </source>
</evidence>